<proteinExistence type="predicted"/>
<dbReference type="EMBL" id="MT630816">
    <property type="protein sequence ID" value="QNO43377.1"/>
    <property type="molecule type" value="Genomic_DNA"/>
</dbReference>
<dbReference type="SUPFAM" id="SSF53098">
    <property type="entry name" value="Ribonuclease H-like"/>
    <property type="match status" value="1"/>
</dbReference>
<dbReference type="Gene3D" id="3.30.420.10">
    <property type="entry name" value="Ribonuclease H-like superfamily/Ribonuclease H"/>
    <property type="match status" value="1"/>
</dbReference>
<dbReference type="EMBL" id="MT630754">
    <property type="protein sequence ID" value="QNO42674.1"/>
    <property type="molecule type" value="Genomic_DNA"/>
</dbReference>
<dbReference type="PANTHER" id="PTHR46564:SF1">
    <property type="entry name" value="TRANSPOSASE"/>
    <property type="match status" value="1"/>
</dbReference>
<dbReference type="EMBL" id="MT631315">
    <property type="protein sequence ID" value="QNO48221.1"/>
    <property type="molecule type" value="Genomic_DNA"/>
</dbReference>
<name>A0A7G9YJN7_9EURY</name>
<dbReference type="EMBL" id="MT630702">
    <property type="protein sequence ID" value="QNO42028.1"/>
    <property type="molecule type" value="Genomic_DNA"/>
</dbReference>
<evidence type="ECO:0000259" key="1">
    <source>
        <dbReference type="Pfam" id="PF13358"/>
    </source>
</evidence>
<dbReference type="NCBIfam" id="NF033545">
    <property type="entry name" value="transpos_IS630"/>
    <property type="match status" value="1"/>
</dbReference>
<dbReference type="InterPro" id="IPR012337">
    <property type="entry name" value="RNaseH-like_sf"/>
</dbReference>
<reference evidence="6" key="1">
    <citation type="submission" date="2020-06" db="EMBL/GenBank/DDBJ databases">
        <title>Unique genomic features of the anaerobic methanotrophic archaea.</title>
        <authorList>
            <person name="Chadwick G.L."/>
            <person name="Skennerton C.T."/>
            <person name="Laso-Perez R."/>
            <person name="Leu A.O."/>
            <person name="Speth D.R."/>
            <person name="Yu H."/>
            <person name="Morgan-Lang C."/>
            <person name="Hatzenpichler R."/>
            <person name="Goudeau D."/>
            <person name="Malmstrom R."/>
            <person name="Brazelton W.J."/>
            <person name="Woyke T."/>
            <person name="Hallam S.J."/>
            <person name="Tyson G.W."/>
            <person name="Wegener G."/>
            <person name="Boetius A."/>
            <person name="Orphan V."/>
        </authorList>
    </citation>
    <scope>NUCLEOTIDE SEQUENCE</scope>
</reference>
<evidence type="ECO:0000313" key="2">
    <source>
        <dbReference type="EMBL" id="QNO41505.1"/>
    </source>
</evidence>
<organism evidence="6">
    <name type="scientific">Candidatus Methanogaster sp. ANME-2c ERB4</name>
    <dbReference type="NCBI Taxonomy" id="2759911"/>
    <lineage>
        <taxon>Archaea</taxon>
        <taxon>Methanobacteriati</taxon>
        <taxon>Methanobacteriota</taxon>
        <taxon>Stenosarchaea group</taxon>
        <taxon>Methanomicrobia</taxon>
        <taxon>Methanosarcinales</taxon>
        <taxon>ANME-2 cluster</taxon>
        <taxon>Candidatus Methanogasteraceae</taxon>
        <taxon>Candidatus Methanogaster</taxon>
    </lineage>
</organism>
<dbReference type="InterPro" id="IPR009057">
    <property type="entry name" value="Homeodomain-like_sf"/>
</dbReference>
<dbReference type="Pfam" id="PF13384">
    <property type="entry name" value="HTH_23"/>
    <property type="match status" value="1"/>
</dbReference>
<protein>
    <recommendedName>
        <fullName evidence="1">Tc1-like transposase DDE domain-containing protein</fullName>
    </recommendedName>
</protein>
<accession>A0A7G9YJN7</accession>
<evidence type="ECO:0000313" key="5">
    <source>
        <dbReference type="EMBL" id="QNO43377.1"/>
    </source>
</evidence>
<evidence type="ECO:0000313" key="4">
    <source>
        <dbReference type="EMBL" id="QNO42674.1"/>
    </source>
</evidence>
<dbReference type="InterPro" id="IPR047655">
    <property type="entry name" value="Transpos_IS630-like"/>
</dbReference>
<sequence length="347" mass="40805">MIKIEFTEGEMKALDCERYHHPHPRVQRRMEALWLKSQNISHKQIRKFTGISSNTLTDYLRKYQEYGIEGLKEVKFYQPQSELRQYTTTIETYFREHPPASVKEAMAKIEELTGIKRSENRVREFLKSIGMAPRKVGMIPAKADIEEQEHFIKEELEPRLEEAKSGRRVVFFVDAAHFVLAPFLGILWSFKRLFIKAPSGRKRFNVLGALNAVTHELITVTNDTYINAQSFCDLLRCISRLDIRVPITLVLDNARYQKCKLVWELAESLDIELLYIPPYSPNLNLIERLWKFVKKQCLYSKYYSEFKDFKNAITNCLNQTDTTYKEELDSLLTLRFQRFEKAQVVAV</sequence>
<dbReference type="EMBL" id="MT630648">
    <property type="protein sequence ID" value="QNO41505.1"/>
    <property type="molecule type" value="Genomic_DNA"/>
</dbReference>
<dbReference type="InterPro" id="IPR038717">
    <property type="entry name" value="Tc1-like_DDE_dom"/>
</dbReference>
<gene>
    <name evidence="2" type="ORF">APENILPF_00005</name>
    <name evidence="6" type="ORF">BHCKGNAA_00005</name>
    <name evidence="5" type="ORF">FGEDGLLI_00006</name>
    <name evidence="3" type="ORF">GKLMMCAD_00005</name>
    <name evidence="4" type="ORF">LNAFDGMD_00036</name>
</gene>
<dbReference type="GO" id="GO:0003676">
    <property type="term" value="F:nucleic acid binding"/>
    <property type="evidence" value="ECO:0007669"/>
    <property type="project" value="InterPro"/>
</dbReference>
<dbReference type="PANTHER" id="PTHR46564">
    <property type="entry name" value="TRANSPOSASE"/>
    <property type="match status" value="1"/>
</dbReference>
<feature type="domain" description="Tc1-like transposase DDE" evidence="1">
    <location>
        <begin position="171"/>
        <end position="309"/>
    </location>
</feature>
<dbReference type="AlphaFoldDB" id="A0A7G9YJN7"/>
<dbReference type="InterPro" id="IPR036397">
    <property type="entry name" value="RNaseH_sf"/>
</dbReference>
<evidence type="ECO:0000313" key="3">
    <source>
        <dbReference type="EMBL" id="QNO42028.1"/>
    </source>
</evidence>
<dbReference type="Pfam" id="PF13358">
    <property type="entry name" value="DDE_3"/>
    <property type="match status" value="1"/>
</dbReference>
<dbReference type="SUPFAM" id="SSF46689">
    <property type="entry name" value="Homeodomain-like"/>
    <property type="match status" value="1"/>
</dbReference>
<evidence type="ECO:0000313" key="6">
    <source>
        <dbReference type="EMBL" id="QNO48221.1"/>
    </source>
</evidence>